<organism evidence="4 5">
    <name type="scientific">Fusarium circinatum</name>
    <name type="common">Pitch canker fungus</name>
    <name type="synonym">Gibberella circinata</name>
    <dbReference type="NCBI Taxonomy" id="48490"/>
    <lineage>
        <taxon>Eukaryota</taxon>
        <taxon>Fungi</taxon>
        <taxon>Dikarya</taxon>
        <taxon>Ascomycota</taxon>
        <taxon>Pezizomycotina</taxon>
        <taxon>Sordariomycetes</taxon>
        <taxon>Hypocreomycetidae</taxon>
        <taxon>Hypocreales</taxon>
        <taxon>Nectriaceae</taxon>
        <taxon>Fusarium</taxon>
        <taxon>Fusarium fujikuroi species complex</taxon>
    </lineage>
</organism>
<protein>
    <recommendedName>
        <fullName evidence="6">Ankyrin</fullName>
    </recommendedName>
</protein>
<dbReference type="AlphaFoldDB" id="A0A8H5TJX1"/>
<dbReference type="InterPro" id="IPR051165">
    <property type="entry name" value="Multifunctional_ANK_Repeat"/>
</dbReference>
<evidence type="ECO:0000313" key="4">
    <source>
        <dbReference type="EMBL" id="KAF5673555.1"/>
    </source>
</evidence>
<reference evidence="4 5" key="2">
    <citation type="submission" date="2020-05" db="EMBL/GenBank/DDBJ databases">
        <title>Identification and distribution of gene clusters putatively required for synthesis of sphingolipid metabolism inhibitors in phylogenetically diverse species of the filamentous fungus Fusarium.</title>
        <authorList>
            <person name="Kim H.-S."/>
            <person name="Busman M."/>
            <person name="Brown D.W."/>
            <person name="Divon H."/>
            <person name="Uhlig S."/>
            <person name="Proctor R.H."/>
        </authorList>
    </citation>
    <scope>NUCLEOTIDE SEQUENCE [LARGE SCALE GENOMIC DNA]</scope>
    <source>
        <strain evidence="4 5">NRRL 25331</strain>
    </source>
</reference>
<comment type="caution">
    <text evidence="4">The sequence shown here is derived from an EMBL/GenBank/DDBJ whole genome shotgun (WGS) entry which is preliminary data.</text>
</comment>
<dbReference type="EMBL" id="JAAQPE010000262">
    <property type="protein sequence ID" value="KAF5673555.1"/>
    <property type="molecule type" value="Genomic_DNA"/>
</dbReference>
<evidence type="ECO:0000256" key="2">
    <source>
        <dbReference type="ARBA" id="ARBA00023043"/>
    </source>
</evidence>
<dbReference type="PROSITE" id="PS50088">
    <property type="entry name" value="ANK_REPEAT"/>
    <property type="match status" value="3"/>
</dbReference>
<dbReference type="SUPFAM" id="SSF48403">
    <property type="entry name" value="Ankyrin repeat"/>
    <property type="match status" value="3"/>
</dbReference>
<evidence type="ECO:0000313" key="5">
    <source>
        <dbReference type="Proteomes" id="UP000572754"/>
    </source>
</evidence>
<dbReference type="Pfam" id="PF12796">
    <property type="entry name" value="Ank_2"/>
    <property type="match status" value="1"/>
</dbReference>
<evidence type="ECO:0008006" key="6">
    <source>
        <dbReference type="Google" id="ProtNLM"/>
    </source>
</evidence>
<feature type="repeat" description="ANK" evidence="3">
    <location>
        <begin position="835"/>
        <end position="867"/>
    </location>
</feature>
<sequence length="1073" mass="121171">MDQVRKKDVIEAEWLRNYRLIRNLYLSDMSLNDLVYWLGIFENFTVTLKSQLEYRLKKWNISKKNIDHDSWRFIDQTVNQRKREGKESDVLLCGKRVKQSTIDKETNRHRDTRVHAQSLPGSHAQSIASSDQLIICTPQAYLNDFEWPETLPWFKFRSKLQESTGTTNIMIPECLKLVFYKIANNMVLLLEADDFDNLYTIISKTGLLGAIDNLRRAREQDLTIRAFTDKLFRSLITSICHNKRMVNKENPKALVEWLLSLGQDPNIDIRLSKSTIKTALEYTILSRQVDMIEQLLKAGAVVGTNRESSNPRSILSYVLPDRVCDNEGAHIIRLVLGHYKVLTAEEILHAAILLQDKSLFEQALDIGADISLPIETLVDELRSNVVKEETALSTAASVSIHATSVVFALLKNQNQAINPSTTLLFIPIVTEQLDILQYLLANGLEANLPMTEADFEACRFLVPKEVHWRNFMFYNKQKPQTILELLLQHLSSRYDWNDGIKLLIRAGAVFPAESILELTSAGNDDIISAALDAGSDPSVQSRNGYSALALAILNQKTNCVQLFLERGAERLTLTSELLEALVPAALLLKHWTNIFNTSKDGVPMIDAAIIIQDDVRLKSAFSELPAYYSPSSLCCAVLLEDHLAIDFLLKNRSPQAPQDVLEGTAVGLAAMLGNLRMVRELVAQLQKPETALLPFCTYSNSFMFSRHDGLEINPSHTFWANPSHDNGNYDGFDDICKGSPLALAISYRGTAGVLELLRHGYQPDDITWARAFDTDTQDCLKALMDHSLPVRSLQLPLTTLSPLLLYAIRHEMEEIVVWLMESGADVNENDVTLTGGRSPVQFAIETRRLTMAESLLRSGANINAAPSFFAGVTALQCAAIKGYIGLVKQLLDAGARVNARGSRHKGRTALEGAAEHGRLDMVEVLLHHGALTTGPGKYQFIRAIHFAERQGHYAIAALLRQSREWTDEDTHTRDSICVECELYFFEPRPSGQLCRTCNSGYATERYCCDEIHMPEDSCYHCYTEDEESRYELEIKKRRGRVRRLHALKERMEFTDDDRSDSSLEDIFSRYTYL</sequence>
<accession>A0A8H5TJX1</accession>
<keyword evidence="1" id="KW-0677">Repeat</keyword>
<evidence type="ECO:0000256" key="3">
    <source>
        <dbReference type="PROSITE-ProRule" id="PRU00023"/>
    </source>
</evidence>
<dbReference type="InterPro" id="IPR036770">
    <property type="entry name" value="Ankyrin_rpt-contain_sf"/>
</dbReference>
<feature type="repeat" description="ANK" evidence="3">
    <location>
        <begin position="870"/>
        <end position="902"/>
    </location>
</feature>
<dbReference type="Gene3D" id="1.25.40.20">
    <property type="entry name" value="Ankyrin repeat-containing domain"/>
    <property type="match status" value="3"/>
</dbReference>
<evidence type="ECO:0000256" key="1">
    <source>
        <dbReference type="ARBA" id="ARBA00022737"/>
    </source>
</evidence>
<proteinExistence type="predicted"/>
<dbReference type="PANTHER" id="PTHR24123:SF33">
    <property type="entry name" value="PROTEIN HOS4"/>
    <property type="match status" value="1"/>
</dbReference>
<dbReference type="InterPro" id="IPR002110">
    <property type="entry name" value="Ankyrin_rpt"/>
</dbReference>
<dbReference type="PROSITE" id="PS50297">
    <property type="entry name" value="ANK_REP_REGION"/>
    <property type="match status" value="3"/>
</dbReference>
<reference evidence="5" key="1">
    <citation type="journal article" date="2020" name="BMC Genomics">
        <title>Correction to: Identification and distribution of gene clusters required for synthesis of sphingolipid metabolism inhibitors in diverse species of the filamentous fungus Fusarium.</title>
        <authorList>
            <person name="Kim H.S."/>
            <person name="Lohmar J.M."/>
            <person name="Busman M."/>
            <person name="Brown D.W."/>
            <person name="Naumann T.A."/>
            <person name="Divon H.H."/>
            <person name="Lysoe E."/>
            <person name="Uhlig S."/>
            <person name="Proctor R.H."/>
        </authorList>
    </citation>
    <scope>NUCLEOTIDE SEQUENCE [LARGE SCALE GENOMIC DNA]</scope>
    <source>
        <strain evidence="5">NRRL 25331</strain>
    </source>
</reference>
<feature type="repeat" description="ANK" evidence="3">
    <location>
        <begin position="905"/>
        <end position="930"/>
    </location>
</feature>
<keyword evidence="5" id="KW-1185">Reference proteome</keyword>
<dbReference type="PANTHER" id="PTHR24123">
    <property type="entry name" value="ANKYRIN REPEAT-CONTAINING"/>
    <property type="match status" value="1"/>
</dbReference>
<dbReference type="Proteomes" id="UP000572754">
    <property type="component" value="Unassembled WGS sequence"/>
</dbReference>
<name>A0A8H5TJX1_FUSCI</name>
<dbReference type="SMART" id="SM00248">
    <property type="entry name" value="ANK"/>
    <property type="match status" value="9"/>
</dbReference>
<keyword evidence="2 3" id="KW-0040">ANK repeat</keyword>
<gene>
    <name evidence="4" type="ORF">FCIRC_8018</name>
</gene>